<gene>
    <name evidence="2" type="ORF">GWI33_017073</name>
</gene>
<evidence type="ECO:0000256" key="1">
    <source>
        <dbReference type="SAM" id="MobiDB-lite"/>
    </source>
</evidence>
<evidence type="ECO:0000313" key="3">
    <source>
        <dbReference type="Proteomes" id="UP000625711"/>
    </source>
</evidence>
<keyword evidence="3" id="KW-1185">Reference proteome</keyword>
<name>A0A834HW81_RHYFE</name>
<feature type="compositionally biased region" description="Basic and acidic residues" evidence="1">
    <location>
        <begin position="12"/>
        <end position="27"/>
    </location>
</feature>
<comment type="caution">
    <text evidence="2">The sequence shown here is derived from an EMBL/GenBank/DDBJ whole genome shotgun (WGS) entry which is preliminary data.</text>
</comment>
<sequence length="144" mass="15226">MTSTQSLNKQRGRLEEVAGARQTDKATRHQINGSGVTSYCGLPAMTSNRCHGSIAEEFSALGGSMTGAGGGAVPAPGRVPSGARSDRLARYHASSHGPFRLNHPDESCLLANRDFSREKFTATPTAGRASDGVGTLWVREHVFV</sequence>
<accession>A0A834HW81</accession>
<proteinExistence type="predicted"/>
<evidence type="ECO:0000313" key="2">
    <source>
        <dbReference type="EMBL" id="KAF7269912.1"/>
    </source>
</evidence>
<organism evidence="2 3">
    <name type="scientific">Rhynchophorus ferrugineus</name>
    <name type="common">Red palm weevil</name>
    <name type="synonym">Curculio ferrugineus</name>
    <dbReference type="NCBI Taxonomy" id="354439"/>
    <lineage>
        <taxon>Eukaryota</taxon>
        <taxon>Metazoa</taxon>
        <taxon>Ecdysozoa</taxon>
        <taxon>Arthropoda</taxon>
        <taxon>Hexapoda</taxon>
        <taxon>Insecta</taxon>
        <taxon>Pterygota</taxon>
        <taxon>Neoptera</taxon>
        <taxon>Endopterygota</taxon>
        <taxon>Coleoptera</taxon>
        <taxon>Polyphaga</taxon>
        <taxon>Cucujiformia</taxon>
        <taxon>Curculionidae</taxon>
        <taxon>Dryophthorinae</taxon>
        <taxon>Rhynchophorus</taxon>
    </lineage>
</organism>
<dbReference type="AlphaFoldDB" id="A0A834HW81"/>
<feature type="region of interest" description="Disordered" evidence="1">
    <location>
        <begin position="1"/>
        <end position="29"/>
    </location>
</feature>
<dbReference type="Proteomes" id="UP000625711">
    <property type="component" value="Unassembled WGS sequence"/>
</dbReference>
<reference evidence="2" key="1">
    <citation type="submission" date="2020-08" db="EMBL/GenBank/DDBJ databases">
        <title>Genome sequencing and assembly of the red palm weevil Rhynchophorus ferrugineus.</title>
        <authorList>
            <person name="Dias G.B."/>
            <person name="Bergman C.M."/>
            <person name="Manee M."/>
        </authorList>
    </citation>
    <scope>NUCLEOTIDE SEQUENCE</scope>
    <source>
        <strain evidence="2">AA-2017</strain>
        <tissue evidence="2">Whole larva</tissue>
    </source>
</reference>
<dbReference type="EMBL" id="JAACXV010014157">
    <property type="protein sequence ID" value="KAF7269912.1"/>
    <property type="molecule type" value="Genomic_DNA"/>
</dbReference>
<protein>
    <submittedName>
        <fullName evidence="2">Uncharacterized protein</fullName>
    </submittedName>
</protein>